<keyword evidence="7" id="KW-1015">Disulfide bond</keyword>
<organism evidence="11 12">
    <name type="scientific">Artemia franciscana</name>
    <name type="common">Brine shrimp</name>
    <name type="synonym">Artemia sanfranciscana</name>
    <dbReference type="NCBI Taxonomy" id="6661"/>
    <lineage>
        <taxon>Eukaryota</taxon>
        <taxon>Metazoa</taxon>
        <taxon>Ecdysozoa</taxon>
        <taxon>Arthropoda</taxon>
        <taxon>Crustacea</taxon>
        <taxon>Branchiopoda</taxon>
        <taxon>Anostraca</taxon>
        <taxon>Artemiidae</taxon>
        <taxon>Artemia</taxon>
    </lineage>
</organism>
<proteinExistence type="predicted"/>
<dbReference type="InterPro" id="IPR036774">
    <property type="entry name" value="ERV/ALR_sulphydryl_oxid_sf"/>
</dbReference>
<protein>
    <recommendedName>
        <fullName evidence="9">Sulfhydryl oxidase</fullName>
        <ecNumber evidence="9">1.8.3.2</ecNumber>
    </recommendedName>
</protein>
<evidence type="ECO:0000256" key="3">
    <source>
        <dbReference type="ARBA" id="ARBA00022630"/>
    </source>
</evidence>
<comment type="subcellular location">
    <subcellularLocation>
        <location evidence="2">Mitochondrion intermembrane space</location>
    </subcellularLocation>
</comment>
<keyword evidence="5 9" id="KW-0560">Oxidoreductase</keyword>
<keyword evidence="12" id="KW-1185">Reference proteome</keyword>
<keyword evidence="4 9" id="KW-0274">FAD</keyword>
<dbReference type="GO" id="GO:0016971">
    <property type="term" value="F:flavin-dependent sulfhydryl oxidase activity"/>
    <property type="evidence" value="ECO:0007669"/>
    <property type="project" value="InterPro"/>
</dbReference>
<dbReference type="EC" id="1.8.3.2" evidence="9"/>
<feature type="domain" description="ERV/ALR sulfhydryl oxidase" evidence="10">
    <location>
        <begin position="80"/>
        <end position="180"/>
    </location>
</feature>
<dbReference type="PANTHER" id="PTHR12645">
    <property type="entry name" value="ALR/ERV"/>
    <property type="match status" value="1"/>
</dbReference>
<accession>A0AA88L0J8</accession>
<reference evidence="11" key="1">
    <citation type="submission" date="2023-07" db="EMBL/GenBank/DDBJ databases">
        <title>Chromosome-level genome assembly of Artemia franciscana.</title>
        <authorList>
            <person name="Jo E."/>
        </authorList>
    </citation>
    <scope>NUCLEOTIDE SEQUENCE</scope>
    <source>
        <tissue evidence="11">Whole body</tissue>
    </source>
</reference>
<evidence type="ECO:0000256" key="9">
    <source>
        <dbReference type="RuleBase" id="RU371123"/>
    </source>
</evidence>
<name>A0AA88L0J8_ARTSF</name>
<evidence type="ECO:0000313" key="12">
    <source>
        <dbReference type="Proteomes" id="UP001187531"/>
    </source>
</evidence>
<comment type="caution">
    <text evidence="11">The sequence shown here is derived from an EMBL/GenBank/DDBJ whole genome shotgun (WGS) entry which is preliminary data.</text>
</comment>
<evidence type="ECO:0000256" key="6">
    <source>
        <dbReference type="ARBA" id="ARBA00023128"/>
    </source>
</evidence>
<keyword evidence="6" id="KW-0496">Mitochondrion</keyword>
<evidence type="ECO:0000256" key="8">
    <source>
        <dbReference type="ARBA" id="ARBA00048864"/>
    </source>
</evidence>
<dbReference type="InterPro" id="IPR017905">
    <property type="entry name" value="ERV/ALR_sulphydryl_oxidase"/>
</dbReference>
<dbReference type="GO" id="GO:0005758">
    <property type="term" value="C:mitochondrial intermembrane space"/>
    <property type="evidence" value="ECO:0007669"/>
    <property type="project" value="UniProtKB-SubCell"/>
</dbReference>
<keyword evidence="3 9" id="KW-0285">Flavoprotein</keyword>
<evidence type="ECO:0000256" key="1">
    <source>
        <dbReference type="ARBA" id="ARBA00001974"/>
    </source>
</evidence>
<comment type="cofactor">
    <cofactor evidence="1 9">
        <name>FAD</name>
        <dbReference type="ChEBI" id="CHEBI:57692"/>
    </cofactor>
</comment>
<gene>
    <name evidence="11" type="ORF">QYM36_012898</name>
</gene>
<evidence type="ECO:0000313" key="11">
    <source>
        <dbReference type="EMBL" id="KAK2711927.1"/>
    </source>
</evidence>
<dbReference type="Pfam" id="PF04777">
    <property type="entry name" value="Evr1_Alr"/>
    <property type="match status" value="1"/>
</dbReference>
<dbReference type="PANTHER" id="PTHR12645:SF0">
    <property type="entry name" value="FAD-LINKED SULFHYDRYL OXIDASE ALR"/>
    <property type="match status" value="1"/>
</dbReference>
<evidence type="ECO:0000256" key="4">
    <source>
        <dbReference type="ARBA" id="ARBA00022827"/>
    </source>
</evidence>
<dbReference type="Proteomes" id="UP001187531">
    <property type="component" value="Unassembled WGS sequence"/>
</dbReference>
<dbReference type="SUPFAM" id="SSF69000">
    <property type="entry name" value="FAD-dependent thiol oxidase"/>
    <property type="match status" value="1"/>
</dbReference>
<dbReference type="EMBL" id="JAVRJZ010000016">
    <property type="protein sequence ID" value="KAK2711927.1"/>
    <property type="molecule type" value="Genomic_DNA"/>
</dbReference>
<dbReference type="InterPro" id="IPR039799">
    <property type="entry name" value="ALR/ERV"/>
</dbReference>
<sequence length="191" mass="22358">MERHAGEVTSQERAKPCRACTDFKSWVHIQKSKPLVDEQSNKRNTRVEEVKVAEQVQSSPTAELHSMVEVNIQEEKRKECPLDKDELGRSTWNFLHTMAAYYPEKPSEQDQNDMKNFLRIFSKFYPCSYCAEDFKRDLEVLPPVTENRHALSQWLCQIHNIVNEKVGKPIFDCSKVDERWLTGPKNGYCDY</sequence>
<evidence type="ECO:0000256" key="7">
    <source>
        <dbReference type="ARBA" id="ARBA00023157"/>
    </source>
</evidence>
<dbReference type="FunFam" id="1.20.120.310:FF:000003">
    <property type="entry name" value="Sulfhydryl oxidase"/>
    <property type="match status" value="1"/>
</dbReference>
<comment type="catalytic activity">
    <reaction evidence="8 9">
        <text>2 R'C(R)SH + O2 = R'C(R)S-S(R)CR' + H2O2</text>
        <dbReference type="Rhea" id="RHEA:17357"/>
        <dbReference type="ChEBI" id="CHEBI:15379"/>
        <dbReference type="ChEBI" id="CHEBI:16240"/>
        <dbReference type="ChEBI" id="CHEBI:16520"/>
        <dbReference type="ChEBI" id="CHEBI:17412"/>
        <dbReference type="EC" id="1.8.3.2"/>
    </reaction>
</comment>
<evidence type="ECO:0000256" key="2">
    <source>
        <dbReference type="ARBA" id="ARBA00004569"/>
    </source>
</evidence>
<dbReference type="GO" id="GO:0050660">
    <property type="term" value="F:flavin adenine dinucleotide binding"/>
    <property type="evidence" value="ECO:0007669"/>
    <property type="project" value="TreeGrafter"/>
</dbReference>
<dbReference type="AlphaFoldDB" id="A0AA88L0J8"/>
<dbReference type="Gene3D" id="1.20.120.310">
    <property type="entry name" value="ERV/ALR sulfhydryl oxidase domain"/>
    <property type="match status" value="1"/>
</dbReference>
<evidence type="ECO:0000259" key="10">
    <source>
        <dbReference type="PROSITE" id="PS51324"/>
    </source>
</evidence>
<evidence type="ECO:0000256" key="5">
    <source>
        <dbReference type="ARBA" id="ARBA00023002"/>
    </source>
</evidence>
<dbReference type="PROSITE" id="PS51324">
    <property type="entry name" value="ERV_ALR"/>
    <property type="match status" value="1"/>
</dbReference>